<keyword evidence="1" id="KW-0812">Transmembrane</keyword>
<organism evidence="2 3">
    <name type="scientific">Aquimarina hainanensis</name>
    <dbReference type="NCBI Taxonomy" id="1578017"/>
    <lineage>
        <taxon>Bacteria</taxon>
        <taxon>Pseudomonadati</taxon>
        <taxon>Bacteroidota</taxon>
        <taxon>Flavobacteriia</taxon>
        <taxon>Flavobacteriales</taxon>
        <taxon>Flavobacteriaceae</taxon>
        <taxon>Aquimarina</taxon>
    </lineage>
</organism>
<feature type="transmembrane region" description="Helical" evidence="1">
    <location>
        <begin position="59"/>
        <end position="78"/>
    </location>
</feature>
<reference evidence="3" key="1">
    <citation type="journal article" date="2019" name="Int. J. Syst. Evol. Microbiol.">
        <title>The Global Catalogue of Microorganisms (GCM) 10K type strain sequencing project: providing services to taxonomists for standard genome sequencing and annotation.</title>
        <authorList>
            <consortium name="The Broad Institute Genomics Platform"/>
            <consortium name="The Broad Institute Genome Sequencing Center for Infectious Disease"/>
            <person name="Wu L."/>
            <person name="Ma J."/>
        </authorList>
    </citation>
    <scope>NUCLEOTIDE SEQUENCE [LARGE SCALE GENOMIC DNA]</scope>
    <source>
        <strain evidence="3">KCTC 42423</strain>
    </source>
</reference>
<accession>A0ABW5N5C2</accession>
<protein>
    <submittedName>
        <fullName evidence="2">DUF6122 family protein</fullName>
    </submittedName>
</protein>
<proteinExistence type="predicted"/>
<keyword evidence="3" id="KW-1185">Reference proteome</keyword>
<dbReference type="InterPro" id="IPR046125">
    <property type="entry name" value="DUF6122"/>
</dbReference>
<comment type="caution">
    <text evidence="2">The sequence shown here is derived from an EMBL/GenBank/DDBJ whole genome shotgun (WGS) entry which is preliminary data.</text>
</comment>
<keyword evidence="1" id="KW-0472">Membrane</keyword>
<evidence type="ECO:0000256" key="1">
    <source>
        <dbReference type="SAM" id="Phobius"/>
    </source>
</evidence>
<feature type="transmembrane region" description="Helical" evidence="1">
    <location>
        <begin position="6"/>
        <end position="23"/>
    </location>
</feature>
<sequence>MTRFLIHYGCHFIIPVFFALIWYPKTWKKTYLIFLAAMLIDLDHLFANPVFDPNRCSVGFHYLHTYIAIGSYFVLTAFKKTRLIGFSLLWHILTDQIDCWLM</sequence>
<keyword evidence="1" id="KW-1133">Transmembrane helix</keyword>
<name>A0ABW5N5C2_9FLAO</name>
<evidence type="ECO:0000313" key="3">
    <source>
        <dbReference type="Proteomes" id="UP001597459"/>
    </source>
</evidence>
<dbReference type="Proteomes" id="UP001597459">
    <property type="component" value="Unassembled WGS sequence"/>
</dbReference>
<dbReference type="Pfam" id="PF19617">
    <property type="entry name" value="DUF6122"/>
    <property type="match status" value="1"/>
</dbReference>
<feature type="transmembrane region" description="Helical" evidence="1">
    <location>
        <begin position="30"/>
        <end position="47"/>
    </location>
</feature>
<evidence type="ECO:0000313" key="2">
    <source>
        <dbReference type="EMBL" id="MFD2589951.1"/>
    </source>
</evidence>
<dbReference type="EMBL" id="JBHULX010000002">
    <property type="protein sequence ID" value="MFD2589951.1"/>
    <property type="molecule type" value="Genomic_DNA"/>
</dbReference>
<gene>
    <name evidence="2" type="ORF">ACFSTE_03855</name>
</gene>
<dbReference type="RefSeq" id="WP_176029490.1">
    <property type="nucleotide sequence ID" value="NZ_JBHSJV010000001.1"/>
</dbReference>